<keyword evidence="2" id="KW-1133">Transmembrane helix</keyword>
<keyword evidence="4" id="KW-1185">Reference proteome</keyword>
<organism evidence="3 4">
    <name type="scientific">Streptantibioticus rubrisoli</name>
    <dbReference type="NCBI Taxonomy" id="1387313"/>
    <lineage>
        <taxon>Bacteria</taxon>
        <taxon>Bacillati</taxon>
        <taxon>Actinomycetota</taxon>
        <taxon>Actinomycetes</taxon>
        <taxon>Kitasatosporales</taxon>
        <taxon>Streptomycetaceae</taxon>
        <taxon>Streptantibioticus</taxon>
    </lineage>
</organism>
<evidence type="ECO:0000256" key="1">
    <source>
        <dbReference type="SAM" id="MobiDB-lite"/>
    </source>
</evidence>
<evidence type="ECO:0000313" key="3">
    <source>
        <dbReference type="EMBL" id="MCQ4042144.1"/>
    </source>
</evidence>
<accession>A0ABT1P9V2</accession>
<protein>
    <submittedName>
        <fullName evidence="3">Uncharacterized protein</fullName>
    </submittedName>
</protein>
<gene>
    <name evidence="3" type="ORF">NON19_08865</name>
</gene>
<dbReference type="RefSeq" id="WP_255926137.1">
    <property type="nucleotide sequence ID" value="NZ_JANFNH010000005.1"/>
</dbReference>
<feature type="region of interest" description="Disordered" evidence="1">
    <location>
        <begin position="46"/>
        <end position="82"/>
    </location>
</feature>
<name>A0ABT1P9V2_9ACTN</name>
<dbReference type="EMBL" id="JANFNH010000005">
    <property type="protein sequence ID" value="MCQ4042144.1"/>
    <property type="molecule type" value="Genomic_DNA"/>
</dbReference>
<feature type="transmembrane region" description="Helical" evidence="2">
    <location>
        <begin position="16"/>
        <end position="36"/>
    </location>
</feature>
<keyword evidence="2" id="KW-0472">Membrane</keyword>
<keyword evidence="2" id="KW-0812">Transmembrane</keyword>
<comment type="caution">
    <text evidence="3">The sequence shown here is derived from an EMBL/GenBank/DDBJ whole genome shotgun (WGS) entry which is preliminary data.</text>
</comment>
<dbReference type="Proteomes" id="UP001206206">
    <property type="component" value="Unassembled WGS sequence"/>
</dbReference>
<evidence type="ECO:0000313" key="4">
    <source>
        <dbReference type="Proteomes" id="UP001206206"/>
    </source>
</evidence>
<proteinExistence type="predicted"/>
<reference evidence="3 4" key="1">
    <citation type="submission" date="2022-06" db="EMBL/GenBank/DDBJ databases">
        <title>Draft genome sequence of type strain Streptomyces rubrisoli DSM 42083.</title>
        <authorList>
            <person name="Duangmal K."/>
            <person name="Klaysubun C."/>
        </authorList>
    </citation>
    <scope>NUCLEOTIDE SEQUENCE [LARGE SCALE GENOMIC DNA]</scope>
    <source>
        <strain evidence="3 4">DSM 42083</strain>
    </source>
</reference>
<sequence>MRSVSRTLLGHDWRKTALVATGLGLGVVGGFVGSLLKEREALDAARTAVSGPPVGDVLAPRRMAARRLTPAGATDRPLEMRA</sequence>
<evidence type="ECO:0000256" key="2">
    <source>
        <dbReference type="SAM" id="Phobius"/>
    </source>
</evidence>